<keyword evidence="1" id="KW-0812">Transmembrane</keyword>
<comment type="caution">
    <text evidence="2">The sequence shown here is derived from an EMBL/GenBank/DDBJ whole genome shotgun (WGS) entry which is preliminary data.</text>
</comment>
<dbReference type="EMBL" id="BPLR01012261">
    <property type="protein sequence ID" value="GIY52607.1"/>
    <property type="molecule type" value="Genomic_DNA"/>
</dbReference>
<name>A0AAV4U4E9_CAEEX</name>
<keyword evidence="1" id="KW-1133">Transmembrane helix</keyword>
<evidence type="ECO:0000313" key="3">
    <source>
        <dbReference type="Proteomes" id="UP001054945"/>
    </source>
</evidence>
<keyword evidence="3" id="KW-1185">Reference proteome</keyword>
<keyword evidence="1" id="KW-0472">Membrane</keyword>
<proteinExistence type="predicted"/>
<accession>A0AAV4U4E9</accession>
<feature type="transmembrane region" description="Helical" evidence="1">
    <location>
        <begin position="98"/>
        <end position="118"/>
    </location>
</feature>
<dbReference type="Proteomes" id="UP001054945">
    <property type="component" value="Unassembled WGS sequence"/>
</dbReference>
<gene>
    <name evidence="2" type="ORF">CEXT_712461</name>
</gene>
<evidence type="ECO:0000256" key="1">
    <source>
        <dbReference type="SAM" id="Phobius"/>
    </source>
</evidence>
<reference evidence="2 3" key="1">
    <citation type="submission" date="2021-06" db="EMBL/GenBank/DDBJ databases">
        <title>Caerostris extrusa draft genome.</title>
        <authorList>
            <person name="Kono N."/>
            <person name="Arakawa K."/>
        </authorList>
    </citation>
    <scope>NUCLEOTIDE SEQUENCE [LARGE SCALE GENOMIC DNA]</scope>
</reference>
<dbReference type="AlphaFoldDB" id="A0AAV4U4E9"/>
<organism evidence="2 3">
    <name type="scientific">Caerostris extrusa</name>
    <name type="common">Bark spider</name>
    <name type="synonym">Caerostris bankana</name>
    <dbReference type="NCBI Taxonomy" id="172846"/>
    <lineage>
        <taxon>Eukaryota</taxon>
        <taxon>Metazoa</taxon>
        <taxon>Ecdysozoa</taxon>
        <taxon>Arthropoda</taxon>
        <taxon>Chelicerata</taxon>
        <taxon>Arachnida</taxon>
        <taxon>Araneae</taxon>
        <taxon>Araneomorphae</taxon>
        <taxon>Entelegynae</taxon>
        <taxon>Araneoidea</taxon>
        <taxon>Araneidae</taxon>
        <taxon>Caerostris</taxon>
    </lineage>
</organism>
<evidence type="ECO:0000313" key="2">
    <source>
        <dbReference type="EMBL" id="GIY52607.1"/>
    </source>
</evidence>
<sequence>MRNASEAFSKMTNGQNPISILVVMTSTLPLDRTASKQKKEKRSKLQVMITTAFNHTVCGNTSPHTPLKVPEATSFTFFCGLSKILINMHIGNDKYDKYRFMATFVYLGIRCLAFAFIAKNC</sequence>
<protein>
    <submittedName>
        <fullName evidence="2">Uncharacterized protein</fullName>
    </submittedName>
</protein>